<reference evidence="1 2" key="1">
    <citation type="journal article" date="2013" name="Int. J. Syst. Evol. Microbiol.">
        <title>Aquimarina gracilis sp. nov., isolated from the gut microflora of a mussel, Mytilus coruscus, and emended description of Aquimarina spongiae.</title>
        <authorList>
            <person name="Park S.C."/>
            <person name="Choe H.N."/>
            <person name="Baik K.S."/>
            <person name="Seong C.N."/>
        </authorList>
    </citation>
    <scope>NUCLEOTIDE SEQUENCE [LARGE SCALE GENOMIC DNA]</scope>
    <source>
        <strain evidence="1 2">PSC32</strain>
    </source>
</reference>
<dbReference type="RefSeq" id="WP_324181455.1">
    <property type="nucleotide sequence ID" value="NZ_BAABAW010000014.1"/>
</dbReference>
<dbReference type="InterPro" id="IPR018697">
    <property type="entry name" value="DUF2199"/>
</dbReference>
<evidence type="ECO:0000313" key="2">
    <source>
        <dbReference type="Proteomes" id="UP001327027"/>
    </source>
</evidence>
<name>A0ABU5ZZX1_9FLAO</name>
<comment type="caution">
    <text evidence="1">The sequence shown here is derived from an EMBL/GenBank/DDBJ whole genome shotgun (WGS) entry which is preliminary data.</text>
</comment>
<keyword evidence="2" id="KW-1185">Reference proteome</keyword>
<evidence type="ECO:0000313" key="1">
    <source>
        <dbReference type="EMBL" id="MEB3347429.1"/>
    </source>
</evidence>
<protein>
    <submittedName>
        <fullName evidence="1">DUF2199 domain-containing protein</fullName>
    </submittedName>
</protein>
<dbReference type="EMBL" id="JAYKLX010000009">
    <property type="protein sequence ID" value="MEB3347429.1"/>
    <property type="molecule type" value="Genomic_DNA"/>
</dbReference>
<accession>A0ABU5ZZX1</accession>
<gene>
    <name evidence="1" type="ORF">U6A24_18280</name>
</gene>
<dbReference type="Proteomes" id="UP001327027">
    <property type="component" value="Unassembled WGS sequence"/>
</dbReference>
<sequence length="151" mass="18085">MTYKSPTPYHCLTDMDKEKIAEINSDFCVIEYKEQTDRFIRVVLKQKVNDFPHTLEYGLWVSLSQDSFEDYILNFDNNNHKTSYFGWLSNDLPDYDNSEMIPMSVYTKKGNERPEIVPHQDFEHQFIKDFYRGISKKEAERRIHAMLKNLE</sequence>
<proteinExistence type="predicted"/>
<dbReference type="Pfam" id="PF09965">
    <property type="entry name" value="DUF2199"/>
    <property type="match status" value="1"/>
</dbReference>
<organism evidence="1 2">
    <name type="scientific">Aquimarina gracilis</name>
    <dbReference type="NCBI Taxonomy" id="874422"/>
    <lineage>
        <taxon>Bacteria</taxon>
        <taxon>Pseudomonadati</taxon>
        <taxon>Bacteroidota</taxon>
        <taxon>Flavobacteriia</taxon>
        <taxon>Flavobacteriales</taxon>
        <taxon>Flavobacteriaceae</taxon>
        <taxon>Aquimarina</taxon>
    </lineage>
</organism>